<keyword evidence="3" id="KW-1185">Reference proteome</keyword>
<evidence type="ECO:0000313" key="3">
    <source>
        <dbReference type="Proteomes" id="UP000324748"/>
    </source>
</evidence>
<feature type="region of interest" description="Disordered" evidence="1">
    <location>
        <begin position="33"/>
        <end position="83"/>
    </location>
</feature>
<sequence>MTTRNNATTNNLLLLSDPEAIIKAGNAEKRRIKQKSNRSVVPLPSASLTPSEIMADTIPPPSGQEQPAADSTRDSTRSANGTDMSTAKEWFKAFLKIQHSSIAQAQEDQQQAIKDRRADRQIFLATHQASTTCIAWLENLLLAMNIKNEVTTRLTQSTPGQVDLQKFRTLDGPTYHGPFQETESFLRWIHGIQIFFETKDVSNAANKIKIVGNLISETNVQSFYANKAAGFLTKSWEEFKAWMFDFALPTNWRLVLQCQVRKLEMAPTETFLEYSTRARTLQSLFNFDADKTSKLGDLQLAQFVFYGLTDTLQD</sequence>
<dbReference type="AlphaFoldDB" id="A0A5B0MLF3"/>
<comment type="caution">
    <text evidence="2">The sequence shown here is derived from an EMBL/GenBank/DDBJ whole genome shotgun (WGS) entry which is preliminary data.</text>
</comment>
<evidence type="ECO:0000256" key="1">
    <source>
        <dbReference type="SAM" id="MobiDB-lite"/>
    </source>
</evidence>
<dbReference type="Proteomes" id="UP000324748">
    <property type="component" value="Unassembled WGS sequence"/>
</dbReference>
<accession>A0A5B0MLF3</accession>
<evidence type="ECO:0008006" key="4">
    <source>
        <dbReference type="Google" id="ProtNLM"/>
    </source>
</evidence>
<proteinExistence type="predicted"/>
<gene>
    <name evidence="2" type="ORF">PGT21_016249</name>
</gene>
<dbReference type="OrthoDB" id="2505542at2759"/>
<dbReference type="EMBL" id="VSWC01000144">
    <property type="protein sequence ID" value="KAA1077695.1"/>
    <property type="molecule type" value="Genomic_DNA"/>
</dbReference>
<evidence type="ECO:0000313" key="2">
    <source>
        <dbReference type="EMBL" id="KAA1077695.1"/>
    </source>
</evidence>
<organism evidence="2 3">
    <name type="scientific">Puccinia graminis f. sp. tritici</name>
    <dbReference type="NCBI Taxonomy" id="56615"/>
    <lineage>
        <taxon>Eukaryota</taxon>
        <taxon>Fungi</taxon>
        <taxon>Dikarya</taxon>
        <taxon>Basidiomycota</taxon>
        <taxon>Pucciniomycotina</taxon>
        <taxon>Pucciniomycetes</taxon>
        <taxon>Pucciniales</taxon>
        <taxon>Pucciniaceae</taxon>
        <taxon>Puccinia</taxon>
    </lineage>
</organism>
<name>A0A5B0MLF3_PUCGR</name>
<protein>
    <recommendedName>
        <fullName evidence="4">Retrotransposon gag domain-containing protein</fullName>
    </recommendedName>
</protein>
<reference evidence="2 3" key="1">
    <citation type="submission" date="2019-05" db="EMBL/GenBank/DDBJ databases">
        <title>Emergence of the Ug99 lineage of the wheat stem rust pathogen through somatic hybridization.</title>
        <authorList>
            <person name="Li F."/>
            <person name="Upadhyaya N.M."/>
            <person name="Sperschneider J."/>
            <person name="Matny O."/>
            <person name="Nguyen-Phuc H."/>
            <person name="Mago R."/>
            <person name="Raley C."/>
            <person name="Miller M.E."/>
            <person name="Silverstein K.A.T."/>
            <person name="Henningsen E."/>
            <person name="Hirsch C.D."/>
            <person name="Visser B."/>
            <person name="Pretorius Z.A."/>
            <person name="Steffenson B.J."/>
            <person name="Schwessinger B."/>
            <person name="Dodds P.N."/>
            <person name="Figueroa M."/>
        </authorList>
    </citation>
    <scope>NUCLEOTIDE SEQUENCE [LARGE SCALE GENOMIC DNA]</scope>
    <source>
        <strain evidence="2">21-0</strain>
    </source>
</reference>